<gene>
    <name evidence="1" type="ORF">EVAR_88429_1</name>
</gene>
<dbReference type="AlphaFoldDB" id="A0A4C1Y0X6"/>
<reference evidence="1 2" key="1">
    <citation type="journal article" date="2019" name="Commun. Biol.">
        <title>The bagworm genome reveals a unique fibroin gene that provides high tensile strength.</title>
        <authorList>
            <person name="Kono N."/>
            <person name="Nakamura H."/>
            <person name="Ohtoshi R."/>
            <person name="Tomita M."/>
            <person name="Numata K."/>
            <person name="Arakawa K."/>
        </authorList>
    </citation>
    <scope>NUCLEOTIDE SEQUENCE [LARGE SCALE GENOMIC DNA]</scope>
</reference>
<sequence>MEELTCGTREAPLLESIANSFFFSVFAVEESKSNASFSESISAPFLAYVSRRQASTFTNVDQFPADGCLRTRRLQALHLTFLSTVKTTSDCMSP</sequence>
<keyword evidence="2" id="KW-1185">Reference proteome</keyword>
<evidence type="ECO:0000313" key="1">
    <source>
        <dbReference type="EMBL" id="GBP69528.1"/>
    </source>
</evidence>
<accession>A0A4C1Y0X6</accession>
<evidence type="ECO:0000313" key="2">
    <source>
        <dbReference type="Proteomes" id="UP000299102"/>
    </source>
</evidence>
<dbReference type="EMBL" id="BGZK01001043">
    <property type="protein sequence ID" value="GBP69528.1"/>
    <property type="molecule type" value="Genomic_DNA"/>
</dbReference>
<organism evidence="1 2">
    <name type="scientific">Eumeta variegata</name>
    <name type="common">Bagworm moth</name>
    <name type="synonym">Eumeta japonica</name>
    <dbReference type="NCBI Taxonomy" id="151549"/>
    <lineage>
        <taxon>Eukaryota</taxon>
        <taxon>Metazoa</taxon>
        <taxon>Ecdysozoa</taxon>
        <taxon>Arthropoda</taxon>
        <taxon>Hexapoda</taxon>
        <taxon>Insecta</taxon>
        <taxon>Pterygota</taxon>
        <taxon>Neoptera</taxon>
        <taxon>Endopterygota</taxon>
        <taxon>Lepidoptera</taxon>
        <taxon>Glossata</taxon>
        <taxon>Ditrysia</taxon>
        <taxon>Tineoidea</taxon>
        <taxon>Psychidae</taxon>
        <taxon>Oiketicinae</taxon>
        <taxon>Eumeta</taxon>
    </lineage>
</organism>
<comment type="caution">
    <text evidence="1">The sequence shown here is derived from an EMBL/GenBank/DDBJ whole genome shotgun (WGS) entry which is preliminary data.</text>
</comment>
<protein>
    <submittedName>
        <fullName evidence="1">Uncharacterized protein</fullName>
    </submittedName>
</protein>
<dbReference type="Proteomes" id="UP000299102">
    <property type="component" value="Unassembled WGS sequence"/>
</dbReference>
<proteinExistence type="predicted"/>
<name>A0A4C1Y0X6_EUMVA</name>